<sequence>MKEAPLEPEVAWIWALRDCFIDSLTVKSGLPNPVSSVCVRRQTRLGTSRPRHHVVIFTLHSHPSNTSPFTHLPFFTSSLLHFKFSSTSPSRSAISLCSSQVTCSLGSLLLHPSASSVRFAPIDICFHGIKHHGACDSQVDLSDILSAPISARS</sequence>
<dbReference type="AlphaFoldDB" id="A0A8H7TTG9"/>
<accession>A0A8H7TTG9</accession>
<reference evidence="1" key="1">
    <citation type="submission" date="2020-10" db="EMBL/GenBank/DDBJ databases">
        <title>High-Quality Genome Resource of Clonostachys rosea strain S41 by Oxford Nanopore Long-Read Sequencing.</title>
        <authorList>
            <person name="Wang H."/>
        </authorList>
    </citation>
    <scope>NUCLEOTIDE SEQUENCE</scope>
    <source>
        <strain evidence="1">S41</strain>
    </source>
</reference>
<evidence type="ECO:0000313" key="1">
    <source>
        <dbReference type="EMBL" id="KAF9756299.1"/>
    </source>
</evidence>
<dbReference type="Proteomes" id="UP000616885">
    <property type="component" value="Unassembled WGS sequence"/>
</dbReference>
<proteinExistence type="predicted"/>
<comment type="caution">
    <text evidence="1">The sequence shown here is derived from an EMBL/GenBank/DDBJ whole genome shotgun (WGS) entry which is preliminary data.</text>
</comment>
<evidence type="ECO:0000313" key="2">
    <source>
        <dbReference type="Proteomes" id="UP000616885"/>
    </source>
</evidence>
<dbReference type="EMBL" id="JADCTT010000002">
    <property type="protein sequence ID" value="KAF9756299.1"/>
    <property type="molecule type" value="Genomic_DNA"/>
</dbReference>
<name>A0A8H7TTG9_BIOOC</name>
<organism evidence="1 2">
    <name type="scientific">Bionectria ochroleuca</name>
    <name type="common">Gliocladium roseum</name>
    <dbReference type="NCBI Taxonomy" id="29856"/>
    <lineage>
        <taxon>Eukaryota</taxon>
        <taxon>Fungi</taxon>
        <taxon>Dikarya</taxon>
        <taxon>Ascomycota</taxon>
        <taxon>Pezizomycotina</taxon>
        <taxon>Sordariomycetes</taxon>
        <taxon>Hypocreomycetidae</taxon>
        <taxon>Hypocreales</taxon>
        <taxon>Bionectriaceae</taxon>
        <taxon>Clonostachys</taxon>
    </lineage>
</organism>
<protein>
    <submittedName>
        <fullName evidence="1">Uncharacterized protein</fullName>
    </submittedName>
</protein>
<gene>
    <name evidence="1" type="ORF">IM811_007243</name>
</gene>